<dbReference type="Pfam" id="PF10502">
    <property type="entry name" value="Peptidase_S26"/>
    <property type="match status" value="1"/>
</dbReference>
<dbReference type="CDD" id="cd06530">
    <property type="entry name" value="S26_SPase_I"/>
    <property type="match status" value="1"/>
</dbReference>
<evidence type="ECO:0000256" key="8">
    <source>
        <dbReference type="RuleBase" id="RU003993"/>
    </source>
</evidence>
<keyword evidence="5 8" id="KW-0645">Protease</keyword>
<dbReference type="EC" id="3.4.21.89" evidence="3 8"/>
<evidence type="ECO:0000256" key="5">
    <source>
        <dbReference type="ARBA" id="ARBA00022670"/>
    </source>
</evidence>
<dbReference type="GO" id="GO:0016020">
    <property type="term" value="C:membrane"/>
    <property type="evidence" value="ECO:0007669"/>
    <property type="project" value="UniProtKB-SubCell"/>
</dbReference>
<evidence type="ECO:0000313" key="11">
    <source>
        <dbReference type="EMBL" id="PJZ85215.1"/>
    </source>
</evidence>
<dbReference type="PANTHER" id="PTHR43390">
    <property type="entry name" value="SIGNAL PEPTIDASE I"/>
    <property type="match status" value="1"/>
</dbReference>
<dbReference type="GO" id="GO:0004252">
    <property type="term" value="F:serine-type endopeptidase activity"/>
    <property type="evidence" value="ECO:0007669"/>
    <property type="project" value="InterPro"/>
</dbReference>
<reference evidence="11 12" key="1">
    <citation type="submission" date="2017-07" db="EMBL/GenBank/DDBJ databases">
        <title>Leptospira spp. isolated from tropical soils.</title>
        <authorList>
            <person name="Thibeaux R."/>
            <person name="Iraola G."/>
            <person name="Ferres I."/>
            <person name="Bierque E."/>
            <person name="Girault D."/>
            <person name="Soupe-Gilbert M.-E."/>
            <person name="Picardeau M."/>
            <person name="Goarant C."/>
        </authorList>
    </citation>
    <scope>NUCLEOTIDE SEQUENCE [LARGE SCALE GENOMIC DNA]</scope>
    <source>
        <strain evidence="11 12">FH2-B-A1</strain>
    </source>
</reference>
<evidence type="ECO:0000259" key="10">
    <source>
        <dbReference type="Pfam" id="PF10502"/>
    </source>
</evidence>
<feature type="domain" description="Peptidase S26" evidence="10">
    <location>
        <begin position="61"/>
        <end position="293"/>
    </location>
</feature>
<comment type="caution">
    <text evidence="11">The sequence shown here is derived from an EMBL/GenBank/DDBJ whole genome shotgun (WGS) entry which is preliminary data.</text>
</comment>
<evidence type="ECO:0000313" key="12">
    <source>
        <dbReference type="Proteomes" id="UP000232145"/>
    </source>
</evidence>
<comment type="catalytic activity">
    <reaction evidence="1 8">
        <text>Cleavage of hydrophobic, N-terminal signal or leader sequences from secreted and periplasmic proteins.</text>
        <dbReference type="EC" id="3.4.21.89"/>
    </reaction>
</comment>
<evidence type="ECO:0000256" key="2">
    <source>
        <dbReference type="ARBA" id="ARBA00009370"/>
    </source>
</evidence>
<gene>
    <name evidence="11" type="primary">lepB</name>
    <name evidence="11" type="ORF">CH364_02840</name>
</gene>
<dbReference type="InterPro" id="IPR019758">
    <property type="entry name" value="Pept_S26A_signal_pept_1_CS"/>
</dbReference>
<dbReference type="OrthoDB" id="9802919at2"/>
<evidence type="ECO:0000256" key="9">
    <source>
        <dbReference type="RuleBase" id="RU362042"/>
    </source>
</evidence>
<dbReference type="SUPFAM" id="SSF51306">
    <property type="entry name" value="LexA/Signal peptidase"/>
    <property type="match status" value="1"/>
</dbReference>
<evidence type="ECO:0000256" key="1">
    <source>
        <dbReference type="ARBA" id="ARBA00000677"/>
    </source>
</evidence>
<dbReference type="Proteomes" id="UP000232145">
    <property type="component" value="Unassembled WGS sequence"/>
</dbReference>
<feature type="active site" evidence="7">
    <location>
        <position position="86"/>
    </location>
</feature>
<dbReference type="PROSITE" id="PS00501">
    <property type="entry name" value="SPASE_I_1"/>
    <property type="match status" value="1"/>
</dbReference>
<dbReference type="EMBL" id="NPDX01000001">
    <property type="protein sequence ID" value="PJZ85215.1"/>
    <property type="molecule type" value="Genomic_DNA"/>
</dbReference>
<evidence type="ECO:0000256" key="3">
    <source>
        <dbReference type="ARBA" id="ARBA00013208"/>
    </source>
</evidence>
<dbReference type="InterPro" id="IPR019756">
    <property type="entry name" value="Pept_S26A_signal_pept_1_Ser-AS"/>
</dbReference>
<dbReference type="InterPro" id="IPR000223">
    <property type="entry name" value="Pept_S26A_signal_pept_1"/>
</dbReference>
<dbReference type="AlphaFoldDB" id="A0A2N0ALQ0"/>
<dbReference type="PRINTS" id="PR00727">
    <property type="entry name" value="LEADERPTASE"/>
</dbReference>
<proteinExistence type="inferred from homology"/>
<dbReference type="InterPro" id="IPR019533">
    <property type="entry name" value="Peptidase_S26"/>
</dbReference>
<comment type="subcellular location">
    <subcellularLocation>
        <location evidence="9">Membrane</location>
        <topology evidence="9">Single-pass type II membrane protein</topology>
    </subcellularLocation>
</comment>
<keyword evidence="6 8" id="KW-0378">Hydrolase</keyword>
<evidence type="ECO:0000256" key="4">
    <source>
        <dbReference type="ARBA" id="ARBA00019232"/>
    </source>
</evidence>
<dbReference type="GO" id="GO:0006465">
    <property type="term" value="P:signal peptide processing"/>
    <property type="evidence" value="ECO:0007669"/>
    <property type="project" value="InterPro"/>
</dbReference>
<dbReference type="InterPro" id="IPR036286">
    <property type="entry name" value="LexA/Signal_pep-like_sf"/>
</dbReference>
<accession>A0A2N0ALQ0</accession>
<dbReference type="PROSITE" id="PS00761">
    <property type="entry name" value="SPASE_I_3"/>
    <property type="match status" value="1"/>
</dbReference>
<dbReference type="NCBIfam" id="TIGR02227">
    <property type="entry name" value="sigpep_I_bact"/>
    <property type="match status" value="1"/>
</dbReference>
<comment type="similarity">
    <text evidence="2 9">Belongs to the peptidase S26 family.</text>
</comment>
<feature type="active site" evidence="7">
    <location>
        <position position="152"/>
    </location>
</feature>
<dbReference type="GO" id="GO:0009003">
    <property type="term" value="F:signal peptidase activity"/>
    <property type="evidence" value="ECO:0007669"/>
    <property type="project" value="UniProtKB-EC"/>
</dbReference>
<evidence type="ECO:0000256" key="6">
    <source>
        <dbReference type="ARBA" id="ARBA00022801"/>
    </source>
</evidence>
<name>A0A2N0ALQ0_9LEPT</name>
<dbReference type="Gene3D" id="2.10.109.10">
    <property type="entry name" value="Umud Fragment, subunit A"/>
    <property type="match status" value="1"/>
</dbReference>
<dbReference type="PROSITE" id="PS00760">
    <property type="entry name" value="SPASE_I_2"/>
    <property type="match status" value="1"/>
</dbReference>
<sequence>MVSSIPENSTSLLRFFSPFLDRKFQFPSFEPMGIFSTIFQSKPKQDSKEPPKEGAAASGISFGIIVVLVFAFKSSILDANNIPSGSMIPTLKIGDFLFVNKMRYSFRMPFTEKELFRIDDPKRGDIVTFIPPATALAQEESRTGIFAKRFVKRVVGLPGDTIRITRKYIDTKDRGRVHFALIEYKEKGSDEFRSYQPQEVPIGKELSDLDNLEATQRALFKEVKPGFEHLILEGFEDDRRAHIFEYCDFLHGCQIPEGQYMVMGDNRDDSHDSRAWGFVKREDILGKALIIYFSIDWKDSTCEYKDGQELAEKGPEIAERFEGESLDNRCHYTEVFSSHNSRYRDDESRLGWIERTIRYRLWRLSVRWDRIGRILQ</sequence>
<dbReference type="InterPro" id="IPR019757">
    <property type="entry name" value="Pept_S26A_signal_pept_1_Lys-AS"/>
</dbReference>
<dbReference type="PANTHER" id="PTHR43390:SF1">
    <property type="entry name" value="CHLOROPLAST PROCESSING PEPTIDASE"/>
    <property type="match status" value="1"/>
</dbReference>
<organism evidence="11 12">
    <name type="scientific">Leptospira harrisiae</name>
    <dbReference type="NCBI Taxonomy" id="2023189"/>
    <lineage>
        <taxon>Bacteria</taxon>
        <taxon>Pseudomonadati</taxon>
        <taxon>Spirochaetota</taxon>
        <taxon>Spirochaetia</taxon>
        <taxon>Leptospirales</taxon>
        <taxon>Leptospiraceae</taxon>
        <taxon>Leptospira</taxon>
    </lineage>
</organism>
<keyword evidence="12" id="KW-1185">Reference proteome</keyword>
<evidence type="ECO:0000256" key="7">
    <source>
        <dbReference type="PIRSR" id="PIRSR600223-1"/>
    </source>
</evidence>
<protein>
    <recommendedName>
        <fullName evidence="4 8">Signal peptidase I</fullName>
        <ecNumber evidence="3 8">3.4.21.89</ecNumber>
    </recommendedName>
</protein>